<keyword evidence="1" id="KW-0812">Transmembrane</keyword>
<feature type="non-terminal residue" evidence="2">
    <location>
        <position position="1"/>
    </location>
</feature>
<evidence type="ECO:0000313" key="3">
    <source>
        <dbReference type="Proteomes" id="UP000663873"/>
    </source>
</evidence>
<evidence type="ECO:0000256" key="1">
    <source>
        <dbReference type="SAM" id="Phobius"/>
    </source>
</evidence>
<protein>
    <submittedName>
        <fullName evidence="2">Uncharacterized protein</fullName>
    </submittedName>
</protein>
<comment type="caution">
    <text evidence="2">The sequence shown here is derived from an EMBL/GenBank/DDBJ whole genome shotgun (WGS) entry which is preliminary data.</text>
</comment>
<organism evidence="2 3">
    <name type="scientific">Rotaria socialis</name>
    <dbReference type="NCBI Taxonomy" id="392032"/>
    <lineage>
        <taxon>Eukaryota</taxon>
        <taxon>Metazoa</taxon>
        <taxon>Spiralia</taxon>
        <taxon>Gnathifera</taxon>
        <taxon>Rotifera</taxon>
        <taxon>Eurotatoria</taxon>
        <taxon>Bdelloidea</taxon>
        <taxon>Philodinida</taxon>
        <taxon>Philodinidae</taxon>
        <taxon>Rotaria</taxon>
    </lineage>
</organism>
<keyword evidence="1" id="KW-1133">Transmembrane helix</keyword>
<dbReference type="Proteomes" id="UP000663873">
    <property type="component" value="Unassembled WGS sequence"/>
</dbReference>
<proteinExistence type="predicted"/>
<accession>A0A821MJI9</accession>
<sequence length="138" mass="15366">TIISSCLASIYASILYNLLDGSQCISTQPQLNSILDITLGGVLQPSLVLTFLLLAYRNVNQSKRRVGRVTVAQAPRLQNQFIVMIFSLVLVTGFLLLHGLIMYMYYAFTADYIGTVEQSAIISFGYTLTNYCYYLING</sequence>
<keyword evidence="3" id="KW-1185">Reference proteome</keyword>
<feature type="transmembrane region" description="Helical" evidence="1">
    <location>
        <begin position="81"/>
        <end position="106"/>
    </location>
</feature>
<keyword evidence="1" id="KW-0472">Membrane</keyword>
<gene>
    <name evidence="2" type="ORF">UJA718_LOCUS39889</name>
</gene>
<dbReference type="EMBL" id="CAJOBP010043034">
    <property type="protein sequence ID" value="CAF4770600.1"/>
    <property type="molecule type" value="Genomic_DNA"/>
</dbReference>
<feature type="transmembrane region" description="Helical" evidence="1">
    <location>
        <begin position="118"/>
        <end position="136"/>
    </location>
</feature>
<name>A0A821MJI9_9BILA</name>
<feature type="transmembrane region" description="Helical" evidence="1">
    <location>
        <begin position="37"/>
        <end position="56"/>
    </location>
</feature>
<dbReference type="AlphaFoldDB" id="A0A821MJI9"/>
<reference evidence="2" key="1">
    <citation type="submission" date="2021-02" db="EMBL/GenBank/DDBJ databases">
        <authorList>
            <person name="Nowell W R."/>
        </authorList>
    </citation>
    <scope>NUCLEOTIDE SEQUENCE</scope>
</reference>
<evidence type="ECO:0000313" key="2">
    <source>
        <dbReference type="EMBL" id="CAF4770600.1"/>
    </source>
</evidence>